<sequence>MLYFAPAVRKVPYHAKTIFIQAQSHTNSLRKHFFCVYESVFLSPCEQERPTVRCPSNSKNKNHKPLLPARMKNCNFCGFTDR</sequence>
<accession>A0A2K2CXZ3</accession>
<name>A0A2K2CXZ3_BRADI</name>
<evidence type="ECO:0000313" key="1">
    <source>
        <dbReference type="EMBL" id="PNT66880.1"/>
    </source>
</evidence>
<gene>
    <name evidence="1" type="ORF">BRADI_3g17971v3</name>
</gene>
<dbReference type="InParanoid" id="A0A2K2CXZ3"/>
<keyword evidence="3" id="KW-1185">Reference proteome</keyword>
<evidence type="ECO:0000313" key="3">
    <source>
        <dbReference type="Proteomes" id="UP000008810"/>
    </source>
</evidence>
<dbReference type="EMBL" id="CM000882">
    <property type="protein sequence ID" value="PNT66880.1"/>
    <property type="molecule type" value="Genomic_DNA"/>
</dbReference>
<proteinExistence type="predicted"/>
<dbReference type="AlphaFoldDB" id="A0A2K2CXZ3"/>
<protein>
    <submittedName>
        <fullName evidence="1 2">Uncharacterized protein</fullName>
    </submittedName>
</protein>
<reference evidence="2" key="3">
    <citation type="submission" date="2018-08" db="UniProtKB">
        <authorList>
            <consortium name="EnsemblPlants"/>
        </authorList>
    </citation>
    <scope>IDENTIFICATION</scope>
    <source>
        <strain evidence="2">cv. Bd21</strain>
    </source>
</reference>
<reference evidence="1" key="2">
    <citation type="submission" date="2017-06" db="EMBL/GenBank/DDBJ databases">
        <title>WGS assembly of Brachypodium distachyon.</title>
        <authorList>
            <consortium name="The International Brachypodium Initiative"/>
            <person name="Lucas S."/>
            <person name="Harmon-Smith M."/>
            <person name="Lail K."/>
            <person name="Tice H."/>
            <person name="Grimwood J."/>
            <person name="Bruce D."/>
            <person name="Barry K."/>
            <person name="Shu S."/>
            <person name="Lindquist E."/>
            <person name="Wang M."/>
            <person name="Pitluck S."/>
            <person name="Vogel J.P."/>
            <person name="Garvin D.F."/>
            <person name="Mockler T.C."/>
            <person name="Schmutz J."/>
            <person name="Rokhsar D."/>
            <person name="Bevan M.W."/>
        </authorList>
    </citation>
    <scope>NUCLEOTIDE SEQUENCE</scope>
    <source>
        <strain evidence="1">Bd21</strain>
    </source>
</reference>
<dbReference type="EnsemblPlants" id="PNT66880">
    <property type="protein sequence ID" value="PNT66880"/>
    <property type="gene ID" value="BRADI_3g17971v3"/>
</dbReference>
<dbReference type="Gramene" id="PNT66880">
    <property type="protein sequence ID" value="PNT66880"/>
    <property type="gene ID" value="BRADI_3g17971v3"/>
</dbReference>
<organism evidence="1">
    <name type="scientific">Brachypodium distachyon</name>
    <name type="common">Purple false brome</name>
    <name type="synonym">Trachynia distachya</name>
    <dbReference type="NCBI Taxonomy" id="15368"/>
    <lineage>
        <taxon>Eukaryota</taxon>
        <taxon>Viridiplantae</taxon>
        <taxon>Streptophyta</taxon>
        <taxon>Embryophyta</taxon>
        <taxon>Tracheophyta</taxon>
        <taxon>Spermatophyta</taxon>
        <taxon>Magnoliopsida</taxon>
        <taxon>Liliopsida</taxon>
        <taxon>Poales</taxon>
        <taxon>Poaceae</taxon>
        <taxon>BOP clade</taxon>
        <taxon>Pooideae</taxon>
        <taxon>Stipodae</taxon>
        <taxon>Brachypodieae</taxon>
        <taxon>Brachypodium</taxon>
    </lineage>
</organism>
<reference evidence="1 2" key="1">
    <citation type="journal article" date="2010" name="Nature">
        <title>Genome sequencing and analysis of the model grass Brachypodium distachyon.</title>
        <authorList>
            <consortium name="International Brachypodium Initiative"/>
        </authorList>
    </citation>
    <scope>NUCLEOTIDE SEQUENCE [LARGE SCALE GENOMIC DNA]</scope>
    <source>
        <strain evidence="1 2">Bd21</strain>
    </source>
</reference>
<evidence type="ECO:0000313" key="2">
    <source>
        <dbReference type="EnsemblPlants" id="PNT66880"/>
    </source>
</evidence>
<dbReference type="Proteomes" id="UP000008810">
    <property type="component" value="Chromosome 3"/>
</dbReference>